<dbReference type="PANTHER" id="PTHR43537">
    <property type="entry name" value="TRANSCRIPTIONAL REGULATOR, GNTR FAMILY"/>
    <property type="match status" value="1"/>
</dbReference>
<dbReference type="RefSeq" id="WP_133955102.1">
    <property type="nucleotide sequence ID" value="NZ_SORI01000001.1"/>
</dbReference>
<dbReference type="AlphaFoldDB" id="A0A4R8MLL3"/>
<dbReference type="InterPro" id="IPR036388">
    <property type="entry name" value="WH-like_DNA-bd_sf"/>
</dbReference>
<dbReference type="InterPro" id="IPR000524">
    <property type="entry name" value="Tscrpt_reg_HTH_GntR"/>
</dbReference>
<organism evidence="5 6">
    <name type="scientific">Aminivibrio pyruvatiphilus</name>
    <dbReference type="NCBI Taxonomy" id="1005740"/>
    <lineage>
        <taxon>Bacteria</taxon>
        <taxon>Thermotogati</taxon>
        <taxon>Synergistota</taxon>
        <taxon>Synergistia</taxon>
        <taxon>Synergistales</taxon>
        <taxon>Aminobacteriaceae</taxon>
        <taxon>Aminivibrio</taxon>
    </lineage>
</organism>
<accession>A0A4R8MLL3</accession>
<name>A0A4R8MLL3_9BACT</name>
<keyword evidence="6" id="KW-1185">Reference proteome</keyword>
<protein>
    <submittedName>
        <fullName evidence="5">GntR family transcriptional regulator</fullName>
    </submittedName>
</protein>
<dbReference type="Pfam" id="PF00392">
    <property type="entry name" value="GntR"/>
    <property type="match status" value="1"/>
</dbReference>
<sequence>MLLKEKYKTKSGFVYELMREKIVSGEWPQGMNIIVASVARDLGVSAIPVREAMKLLESEGLVVLEPHKGARVTEFDPGKIMEVMSIRGVLEGYAAKAAIPFLGGDDFTDLHRRVEEMDGFVRAGECERFIAANKEFHRTIYSKGAFPLLNEMIFKLWDGGGFSHIVFAFRPERMEVANSDHRAILGALEKGDGDGVEDLIREHKLGLARVLCAMGKKDPSDR</sequence>
<comment type="caution">
    <text evidence="5">The sequence shown here is derived from an EMBL/GenBank/DDBJ whole genome shotgun (WGS) entry which is preliminary data.</text>
</comment>
<dbReference type="EMBL" id="SORI01000001">
    <property type="protein sequence ID" value="TDY64875.1"/>
    <property type="molecule type" value="Genomic_DNA"/>
</dbReference>
<dbReference type="OrthoDB" id="162982at2"/>
<dbReference type="CDD" id="cd07377">
    <property type="entry name" value="WHTH_GntR"/>
    <property type="match status" value="1"/>
</dbReference>
<evidence type="ECO:0000256" key="3">
    <source>
        <dbReference type="ARBA" id="ARBA00023163"/>
    </source>
</evidence>
<reference evidence="5 6" key="1">
    <citation type="submission" date="2019-03" db="EMBL/GenBank/DDBJ databases">
        <title>Genomic Encyclopedia of Type Strains, Phase IV (KMG-IV): sequencing the most valuable type-strain genomes for metagenomic binning, comparative biology and taxonomic classification.</title>
        <authorList>
            <person name="Goeker M."/>
        </authorList>
    </citation>
    <scope>NUCLEOTIDE SEQUENCE [LARGE SCALE GENOMIC DNA]</scope>
    <source>
        <strain evidence="5 6">DSM 25964</strain>
    </source>
</reference>
<dbReference type="SUPFAM" id="SSF46785">
    <property type="entry name" value="Winged helix' DNA-binding domain"/>
    <property type="match status" value="1"/>
</dbReference>
<keyword evidence="2" id="KW-0238">DNA-binding</keyword>
<dbReference type="GO" id="GO:0003700">
    <property type="term" value="F:DNA-binding transcription factor activity"/>
    <property type="evidence" value="ECO:0007669"/>
    <property type="project" value="InterPro"/>
</dbReference>
<dbReference type="Gene3D" id="1.20.120.530">
    <property type="entry name" value="GntR ligand-binding domain-like"/>
    <property type="match status" value="1"/>
</dbReference>
<gene>
    <name evidence="5" type="ORF">C8D99_10121</name>
</gene>
<evidence type="ECO:0000256" key="2">
    <source>
        <dbReference type="ARBA" id="ARBA00023125"/>
    </source>
</evidence>
<dbReference type="InterPro" id="IPR011711">
    <property type="entry name" value="GntR_C"/>
</dbReference>
<dbReference type="GO" id="GO:0003677">
    <property type="term" value="F:DNA binding"/>
    <property type="evidence" value="ECO:0007669"/>
    <property type="project" value="UniProtKB-KW"/>
</dbReference>
<dbReference type="Pfam" id="PF07729">
    <property type="entry name" value="FCD"/>
    <property type="match status" value="1"/>
</dbReference>
<keyword evidence="3" id="KW-0804">Transcription</keyword>
<dbReference type="InterPro" id="IPR008920">
    <property type="entry name" value="TF_FadR/GntR_C"/>
</dbReference>
<evidence type="ECO:0000313" key="5">
    <source>
        <dbReference type="EMBL" id="TDY64875.1"/>
    </source>
</evidence>
<evidence type="ECO:0000259" key="4">
    <source>
        <dbReference type="PROSITE" id="PS50949"/>
    </source>
</evidence>
<proteinExistence type="predicted"/>
<dbReference type="Gene3D" id="1.10.10.10">
    <property type="entry name" value="Winged helix-like DNA-binding domain superfamily/Winged helix DNA-binding domain"/>
    <property type="match status" value="1"/>
</dbReference>
<evidence type="ECO:0000313" key="6">
    <source>
        <dbReference type="Proteomes" id="UP000295066"/>
    </source>
</evidence>
<evidence type="ECO:0000256" key="1">
    <source>
        <dbReference type="ARBA" id="ARBA00023015"/>
    </source>
</evidence>
<feature type="domain" description="HTH gntR-type" evidence="4">
    <location>
        <begin position="8"/>
        <end position="75"/>
    </location>
</feature>
<dbReference type="SUPFAM" id="SSF48008">
    <property type="entry name" value="GntR ligand-binding domain-like"/>
    <property type="match status" value="1"/>
</dbReference>
<dbReference type="SMART" id="SM00345">
    <property type="entry name" value="HTH_GNTR"/>
    <property type="match status" value="1"/>
</dbReference>
<dbReference type="PROSITE" id="PS50949">
    <property type="entry name" value="HTH_GNTR"/>
    <property type="match status" value="1"/>
</dbReference>
<dbReference type="InterPro" id="IPR036390">
    <property type="entry name" value="WH_DNA-bd_sf"/>
</dbReference>
<dbReference type="Proteomes" id="UP000295066">
    <property type="component" value="Unassembled WGS sequence"/>
</dbReference>
<keyword evidence="1" id="KW-0805">Transcription regulation</keyword>
<dbReference type="SMART" id="SM00895">
    <property type="entry name" value="FCD"/>
    <property type="match status" value="1"/>
</dbReference>
<dbReference type="PANTHER" id="PTHR43537:SF5">
    <property type="entry name" value="UXU OPERON TRANSCRIPTIONAL REGULATOR"/>
    <property type="match status" value="1"/>
</dbReference>